<sequence>MPNTKNELSNNTGGGSKNPEITNNNQKSNKDSNSSNNSIKSSNYYKSLKNTITITSLPSASGTGLPYVWTTNTWKNYCPLCGKYGGLLINPKGVYEKEITCKYCDADYCGSSGKDKAYGSRATLIRA</sequence>
<comment type="caution">
    <text evidence="2">The sequence shown here is derived from an EMBL/GenBank/DDBJ whole genome shotgun (WGS) entry which is preliminary data.</text>
</comment>
<feature type="region of interest" description="Disordered" evidence="1">
    <location>
        <begin position="1"/>
        <end position="39"/>
    </location>
</feature>
<gene>
    <name evidence="2" type="ORF">SDC9_21233</name>
</gene>
<proteinExistence type="predicted"/>
<evidence type="ECO:0000256" key="1">
    <source>
        <dbReference type="SAM" id="MobiDB-lite"/>
    </source>
</evidence>
<organism evidence="2">
    <name type="scientific">bioreactor metagenome</name>
    <dbReference type="NCBI Taxonomy" id="1076179"/>
    <lineage>
        <taxon>unclassified sequences</taxon>
        <taxon>metagenomes</taxon>
        <taxon>ecological metagenomes</taxon>
    </lineage>
</organism>
<reference evidence="2" key="1">
    <citation type="submission" date="2019-08" db="EMBL/GenBank/DDBJ databases">
        <authorList>
            <person name="Kucharzyk K."/>
            <person name="Murdoch R.W."/>
            <person name="Higgins S."/>
            <person name="Loffler F."/>
        </authorList>
    </citation>
    <scope>NUCLEOTIDE SEQUENCE</scope>
</reference>
<accession>A0A644U8Y9</accession>
<evidence type="ECO:0000313" key="2">
    <source>
        <dbReference type="EMBL" id="MPL75409.1"/>
    </source>
</evidence>
<dbReference type="AlphaFoldDB" id="A0A644U8Y9"/>
<name>A0A644U8Y9_9ZZZZ</name>
<dbReference type="EMBL" id="VSSQ01000088">
    <property type="protein sequence ID" value="MPL75409.1"/>
    <property type="molecule type" value="Genomic_DNA"/>
</dbReference>
<feature type="compositionally biased region" description="Low complexity" evidence="1">
    <location>
        <begin position="23"/>
        <end position="39"/>
    </location>
</feature>
<protein>
    <submittedName>
        <fullName evidence="2">Uncharacterized protein</fullName>
    </submittedName>
</protein>
<feature type="compositionally biased region" description="Polar residues" evidence="1">
    <location>
        <begin position="1"/>
        <end position="11"/>
    </location>
</feature>